<name>A0ABS7TXH0_9BACT</name>
<evidence type="ECO:0000313" key="4">
    <source>
        <dbReference type="EMBL" id="MBZ5712896.1"/>
    </source>
</evidence>
<evidence type="ECO:0000313" key="5">
    <source>
        <dbReference type="Proteomes" id="UP001139031"/>
    </source>
</evidence>
<evidence type="ECO:0000256" key="1">
    <source>
        <dbReference type="SAM" id="MobiDB-lite"/>
    </source>
</evidence>
<sequence length="702" mass="71941">MPAPPSLALVLAVTAAPAQAAGPRAEVQPPPAGVAKDSPSLPADVPKDSLTSTGPLAKQVWRRYVALVDKTPADPCPTASAGWTGERLFRRGSVAALLGDKGVLPPALERFCLYTWGGKSPPAAPPAFPGPDGVKVVRVDADREVVVPQAPYLGGDRDVRTRLANVFLQAAGAAPGGAVGPSMHADKEGPARVAVIDTVGFDEAGRIDYAGAAARERHGLAVAEVIAAVRCPNGEAGCRGQQFHAQAFPYVAASPQPQPGGGPLASMASLAHATAEALVRWSRGDMRTSPLILNFSVAWDPRFGDALTAPGQEAAHTDLLATASAGVPATVQAVHTVMVYATCLDVLAIAAAGNNTGAACEQQGLMAPASWERYPAPDRARCEALFGALPPWRPGDPAIAAPKRSLVYGAGGVDAADRPIPVARPGGSSPRVLAALQAVAGAGTRQTDAWTGTSIAAASLSALAAQVWSHHRTLTSHQVLAVLDAGGQLTASPTKERVLRLRAHTAFAHLCTLRYPGVACPNPYAPPTMPAAIAWPPQLISASVGPTQALACSTSTVRCGAGTFARHDCGATAAAASPPPAEPWVRPQPDMPLCPVCPVRGGRLTLSLHPDFTGASVTLQNPVLEFRRADGSYVATRLAQVSVGPAGTEVDLSRYRVSLPTGPVTLAALLAAESIRAGVLAFVVTDASGARASLRSAVTVEP</sequence>
<comment type="caution">
    <text evidence="4">The sequence shown here is derived from an EMBL/GenBank/DDBJ whole genome shotgun (WGS) entry which is preliminary data.</text>
</comment>
<dbReference type="EMBL" id="JAIRAU010000036">
    <property type="protein sequence ID" value="MBZ5712896.1"/>
    <property type="molecule type" value="Genomic_DNA"/>
</dbReference>
<dbReference type="SUPFAM" id="SSF52743">
    <property type="entry name" value="Subtilisin-like"/>
    <property type="match status" value="1"/>
</dbReference>
<protein>
    <recommendedName>
        <fullName evidence="3">Peptidase S8/S53 domain-containing protein</fullName>
    </recommendedName>
</protein>
<feature type="region of interest" description="Disordered" evidence="1">
    <location>
        <begin position="19"/>
        <end position="52"/>
    </location>
</feature>
<reference evidence="4" key="1">
    <citation type="submission" date="2021-08" db="EMBL/GenBank/DDBJ databases">
        <authorList>
            <person name="Stevens D.C."/>
        </authorList>
    </citation>
    <scope>NUCLEOTIDE SEQUENCE</scope>
    <source>
        <strain evidence="4">DSM 53165</strain>
    </source>
</reference>
<evidence type="ECO:0000259" key="3">
    <source>
        <dbReference type="Pfam" id="PF00082"/>
    </source>
</evidence>
<dbReference type="RefSeq" id="WP_224194650.1">
    <property type="nucleotide sequence ID" value="NZ_JAIRAU010000036.1"/>
</dbReference>
<feature type="chain" id="PRO_5047409528" description="Peptidase S8/S53 domain-containing protein" evidence="2">
    <location>
        <begin position="21"/>
        <end position="702"/>
    </location>
</feature>
<dbReference type="Proteomes" id="UP001139031">
    <property type="component" value="Unassembled WGS sequence"/>
</dbReference>
<keyword evidence="5" id="KW-1185">Reference proteome</keyword>
<proteinExistence type="predicted"/>
<accession>A0ABS7TXH0</accession>
<organism evidence="4 5">
    <name type="scientific">Nannocystis pusilla</name>
    <dbReference type="NCBI Taxonomy" id="889268"/>
    <lineage>
        <taxon>Bacteria</taxon>
        <taxon>Pseudomonadati</taxon>
        <taxon>Myxococcota</taxon>
        <taxon>Polyangia</taxon>
        <taxon>Nannocystales</taxon>
        <taxon>Nannocystaceae</taxon>
        <taxon>Nannocystis</taxon>
    </lineage>
</organism>
<dbReference type="Gene3D" id="3.40.50.200">
    <property type="entry name" value="Peptidase S8/S53 domain"/>
    <property type="match status" value="1"/>
</dbReference>
<dbReference type="InterPro" id="IPR000209">
    <property type="entry name" value="Peptidase_S8/S53_dom"/>
</dbReference>
<keyword evidence="2" id="KW-0732">Signal</keyword>
<evidence type="ECO:0000256" key="2">
    <source>
        <dbReference type="SAM" id="SignalP"/>
    </source>
</evidence>
<feature type="signal peptide" evidence="2">
    <location>
        <begin position="1"/>
        <end position="20"/>
    </location>
</feature>
<gene>
    <name evidence="4" type="ORF">K7C98_26955</name>
</gene>
<dbReference type="Pfam" id="PF00082">
    <property type="entry name" value="Peptidase_S8"/>
    <property type="match status" value="1"/>
</dbReference>
<feature type="domain" description="Peptidase S8/S53" evidence="3">
    <location>
        <begin position="213"/>
        <end position="483"/>
    </location>
</feature>
<dbReference type="InterPro" id="IPR036852">
    <property type="entry name" value="Peptidase_S8/S53_dom_sf"/>
</dbReference>